<accession>A0ABV9W4J2</accession>
<comment type="caution">
    <text evidence="1">The sequence shown here is derived from an EMBL/GenBank/DDBJ whole genome shotgun (WGS) entry which is preliminary data.</text>
</comment>
<dbReference type="EMBL" id="JBHSIU010000041">
    <property type="protein sequence ID" value="MFC5002543.1"/>
    <property type="molecule type" value="Genomic_DNA"/>
</dbReference>
<name>A0ABV9W4J2_9ACTN</name>
<reference evidence="2" key="1">
    <citation type="journal article" date="2019" name="Int. J. Syst. Evol. Microbiol.">
        <title>The Global Catalogue of Microorganisms (GCM) 10K type strain sequencing project: providing services to taxonomists for standard genome sequencing and annotation.</title>
        <authorList>
            <consortium name="The Broad Institute Genomics Platform"/>
            <consortium name="The Broad Institute Genome Sequencing Center for Infectious Disease"/>
            <person name="Wu L."/>
            <person name="Ma J."/>
        </authorList>
    </citation>
    <scope>NUCLEOTIDE SEQUENCE [LARGE SCALE GENOMIC DNA]</scope>
    <source>
        <strain evidence="2">CGMCC 4.7152</strain>
    </source>
</reference>
<dbReference type="Proteomes" id="UP001595912">
    <property type="component" value="Unassembled WGS sequence"/>
</dbReference>
<dbReference type="RefSeq" id="WP_380120674.1">
    <property type="nucleotide sequence ID" value="NZ_JBHSIU010000041.1"/>
</dbReference>
<proteinExistence type="predicted"/>
<gene>
    <name evidence="1" type="ORF">ACFPIJ_32505</name>
</gene>
<organism evidence="1 2">
    <name type="scientific">Dactylosporangium cerinum</name>
    <dbReference type="NCBI Taxonomy" id="1434730"/>
    <lineage>
        <taxon>Bacteria</taxon>
        <taxon>Bacillati</taxon>
        <taxon>Actinomycetota</taxon>
        <taxon>Actinomycetes</taxon>
        <taxon>Micromonosporales</taxon>
        <taxon>Micromonosporaceae</taxon>
        <taxon>Dactylosporangium</taxon>
    </lineage>
</organism>
<evidence type="ECO:0000313" key="2">
    <source>
        <dbReference type="Proteomes" id="UP001595912"/>
    </source>
</evidence>
<evidence type="ECO:0000313" key="1">
    <source>
        <dbReference type="EMBL" id="MFC5002543.1"/>
    </source>
</evidence>
<sequence length="64" mass="6920">MNEYREIVSEILRTAGGGEAWIEMDLSGFLTERCTGCGHSVDVAAMAAGLHWLVEHAAACAVRR</sequence>
<keyword evidence="2" id="KW-1185">Reference proteome</keyword>
<protein>
    <submittedName>
        <fullName evidence="1">Uncharacterized protein</fullName>
    </submittedName>
</protein>